<evidence type="ECO:0000256" key="2">
    <source>
        <dbReference type="ARBA" id="ARBA00022771"/>
    </source>
</evidence>
<dbReference type="PRINTS" id="PR01407">
    <property type="entry name" value="BUTYPHLNCDUF"/>
</dbReference>
<dbReference type="InterPro" id="IPR003879">
    <property type="entry name" value="Butyrophylin_SPRY"/>
</dbReference>
<accession>A0A060ZJZ2</accession>
<dbReference type="PROSITE" id="PS50089">
    <property type="entry name" value="ZF_RING_2"/>
    <property type="match status" value="1"/>
</dbReference>
<dbReference type="InterPro" id="IPR050143">
    <property type="entry name" value="TRIM/RBCC"/>
</dbReference>
<dbReference type="GO" id="GO:0008270">
    <property type="term" value="F:zinc ion binding"/>
    <property type="evidence" value="ECO:0007669"/>
    <property type="project" value="UniProtKB-KW"/>
</dbReference>
<feature type="domain" description="B30.2/SPRY" evidence="8">
    <location>
        <begin position="264"/>
        <end position="459"/>
    </location>
</feature>
<name>A0A060ZJZ2_ONCMY</name>
<dbReference type="InterPro" id="IPR006574">
    <property type="entry name" value="PRY"/>
</dbReference>
<evidence type="ECO:0000256" key="3">
    <source>
        <dbReference type="ARBA" id="ARBA00022833"/>
    </source>
</evidence>
<dbReference type="InterPro" id="IPR000315">
    <property type="entry name" value="Znf_B-box"/>
</dbReference>
<dbReference type="SUPFAM" id="SSF57850">
    <property type="entry name" value="RING/U-box"/>
    <property type="match status" value="1"/>
</dbReference>
<evidence type="ECO:0000259" key="8">
    <source>
        <dbReference type="PROSITE" id="PS50188"/>
    </source>
</evidence>
<dbReference type="SMART" id="SM00589">
    <property type="entry name" value="PRY"/>
    <property type="match status" value="1"/>
</dbReference>
<dbReference type="SMART" id="SM00184">
    <property type="entry name" value="RING"/>
    <property type="match status" value="1"/>
</dbReference>
<feature type="domain" description="B box-type" evidence="7">
    <location>
        <begin position="86"/>
        <end position="126"/>
    </location>
</feature>
<evidence type="ECO:0000256" key="5">
    <source>
        <dbReference type="SAM" id="Coils"/>
    </source>
</evidence>
<dbReference type="InterPro" id="IPR017907">
    <property type="entry name" value="Znf_RING_CS"/>
</dbReference>
<dbReference type="Pfam" id="PF25600">
    <property type="entry name" value="TRIM_CC"/>
    <property type="match status" value="1"/>
</dbReference>
<dbReference type="CDD" id="cd13733">
    <property type="entry name" value="SPRY_PRY_C-I_1"/>
    <property type="match status" value="1"/>
</dbReference>
<dbReference type="Gene3D" id="3.30.40.10">
    <property type="entry name" value="Zinc/RING finger domain, C3HC4 (zinc finger)"/>
    <property type="match status" value="1"/>
</dbReference>
<organism evidence="9 10">
    <name type="scientific">Oncorhynchus mykiss</name>
    <name type="common">Rainbow trout</name>
    <name type="synonym">Salmo gairdneri</name>
    <dbReference type="NCBI Taxonomy" id="8022"/>
    <lineage>
        <taxon>Eukaryota</taxon>
        <taxon>Metazoa</taxon>
        <taxon>Chordata</taxon>
        <taxon>Craniata</taxon>
        <taxon>Vertebrata</taxon>
        <taxon>Euteleostomi</taxon>
        <taxon>Actinopterygii</taxon>
        <taxon>Neopterygii</taxon>
        <taxon>Teleostei</taxon>
        <taxon>Protacanthopterygii</taxon>
        <taxon>Salmoniformes</taxon>
        <taxon>Salmonidae</taxon>
        <taxon>Salmoninae</taxon>
        <taxon>Oncorhynchus</taxon>
    </lineage>
</organism>
<dbReference type="InterPro" id="IPR043136">
    <property type="entry name" value="B30.2/SPRY_sf"/>
</dbReference>
<dbReference type="Pfam" id="PF13445">
    <property type="entry name" value="zf-RING_UBOX"/>
    <property type="match status" value="1"/>
</dbReference>
<dbReference type="Pfam" id="PF00622">
    <property type="entry name" value="SPRY"/>
    <property type="match status" value="1"/>
</dbReference>
<evidence type="ECO:0000313" key="10">
    <source>
        <dbReference type="Proteomes" id="UP000193380"/>
    </source>
</evidence>
<proteinExistence type="predicted"/>
<dbReference type="Gene3D" id="2.60.120.920">
    <property type="match status" value="1"/>
</dbReference>
<sequence>MASPRCFLSEDQFQCSICLDMFTEPVSTPCGHNFCKVCISKYWDTTDLCQCPMCKHKFFTRPELLVNTFISEMAAQHKLIDPVENLEDRLCKKHGRLLELFCRTDQTCVCQFCTETDHKTHHIVPLEEECGERKAQLGKTEAQVQQMIQQRLQKVQKIKHLVQFRKRDTERAIADSVQIFSNLVRSIERSQAELIEVVEEKQKVAEMRAEGFIKELEQEINELLRRSTELKQLSHTEDHLHLLQSSLSLSPPTNTKDWSEISVHSALCAGIMRRTLMQRCAVDVTLDPDTAHRCLILSEDRKQVRYEQGPQLLTDNPKRFDYLFSVLGKEGFSSGGFYYEVQVKGKIEWIFGVAKESIMRKEPTTESPEGGRWTVYMRGKNKYQACNYTRVPIFLREKLQKVGVFVDYEEGQISFYNVEARSHIYSFTGNTFTEKLYPYFNPCNNSEGPNSAPLVICPVNHTD</sequence>
<dbReference type="Pfam" id="PF00643">
    <property type="entry name" value="zf-B_box"/>
    <property type="match status" value="1"/>
</dbReference>
<dbReference type="Gene3D" id="3.30.160.60">
    <property type="entry name" value="Classic Zinc Finger"/>
    <property type="match status" value="1"/>
</dbReference>
<dbReference type="PANTHER" id="PTHR24103">
    <property type="entry name" value="E3 UBIQUITIN-PROTEIN LIGASE TRIM"/>
    <property type="match status" value="1"/>
</dbReference>
<dbReference type="PROSITE" id="PS50119">
    <property type="entry name" value="ZF_BBOX"/>
    <property type="match status" value="1"/>
</dbReference>
<dbReference type="InterPro" id="IPR027370">
    <property type="entry name" value="Znf-RING_euk"/>
</dbReference>
<evidence type="ECO:0000259" key="7">
    <source>
        <dbReference type="PROSITE" id="PS50119"/>
    </source>
</evidence>
<feature type="coiled-coil region" evidence="5">
    <location>
        <begin position="206"/>
        <end position="233"/>
    </location>
</feature>
<dbReference type="InterPro" id="IPR013320">
    <property type="entry name" value="ConA-like_dom_sf"/>
</dbReference>
<dbReference type="InterPro" id="IPR003877">
    <property type="entry name" value="SPRY_dom"/>
</dbReference>
<dbReference type="SUPFAM" id="SSF49899">
    <property type="entry name" value="Concanavalin A-like lectins/glucanases"/>
    <property type="match status" value="1"/>
</dbReference>
<dbReference type="InterPro" id="IPR001870">
    <property type="entry name" value="B30.2/SPRY"/>
</dbReference>
<evidence type="ECO:0000259" key="6">
    <source>
        <dbReference type="PROSITE" id="PS50089"/>
    </source>
</evidence>
<keyword evidence="1" id="KW-0479">Metal-binding</keyword>
<dbReference type="PROSITE" id="PS00518">
    <property type="entry name" value="ZF_RING_1"/>
    <property type="match status" value="1"/>
</dbReference>
<dbReference type="InterPro" id="IPR013083">
    <property type="entry name" value="Znf_RING/FYVE/PHD"/>
</dbReference>
<keyword evidence="5" id="KW-0175">Coiled coil</keyword>
<dbReference type="InterPro" id="IPR001841">
    <property type="entry name" value="Znf_RING"/>
</dbReference>
<dbReference type="SMART" id="SM00336">
    <property type="entry name" value="BBOX"/>
    <property type="match status" value="1"/>
</dbReference>
<dbReference type="Pfam" id="PF13765">
    <property type="entry name" value="PRY"/>
    <property type="match status" value="1"/>
</dbReference>
<dbReference type="PROSITE" id="PS50188">
    <property type="entry name" value="B302_SPRY"/>
    <property type="match status" value="1"/>
</dbReference>
<dbReference type="EMBL" id="FR966173">
    <property type="protein sequence ID" value="CDR01618.1"/>
    <property type="molecule type" value="Genomic_DNA"/>
</dbReference>
<reference evidence="9" key="2">
    <citation type="submission" date="2014-03" db="EMBL/GenBank/DDBJ databases">
        <authorList>
            <person name="Genoscope - CEA"/>
        </authorList>
    </citation>
    <scope>NUCLEOTIDE SEQUENCE</scope>
</reference>
<protein>
    <recommendedName>
        <fullName evidence="11">E3 ubiquitin-protein ligase TRIM39-like</fullName>
    </recommendedName>
</protein>
<keyword evidence="3" id="KW-0862">Zinc</keyword>
<dbReference type="SMART" id="SM00449">
    <property type="entry name" value="SPRY"/>
    <property type="match status" value="1"/>
</dbReference>
<dbReference type="Proteomes" id="UP000193380">
    <property type="component" value="Unassembled WGS sequence"/>
</dbReference>
<keyword evidence="2 4" id="KW-0863">Zinc-finger</keyword>
<dbReference type="AlphaFoldDB" id="A0A060ZJZ2"/>
<evidence type="ECO:0000256" key="4">
    <source>
        <dbReference type="PROSITE-ProRule" id="PRU00024"/>
    </source>
</evidence>
<dbReference type="FunFam" id="2.60.120.920:FF:000004">
    <property type="entry name" value="Butyrophilin subfamily 1 member A1"/>
    <property type="match status" value="1"/>
</dbReference>
<evidence type="ECO:0000313" key="9">
    <source>
        <dbReference type="EMBL" id="CDR01618.1"/>
    </source>
</evidence>
<evidence type="ECO:0000256" key="1">
    <source>
        <dbReference type="ARBA" id="ARBA00022723"/>
    </source>
</evidence>
<reference evidence="9" key="1">
    <citation type="journal article" date="2014" name="Nat. Commun.">
        <title>The rainbow trout genome provides novel insights into evolution after whole-genome duplication in vertebrates.</title>
        <authorList>
            <person name="Berthelot C."/>
            <person name="Brunet F."/>
            <person name="Chalopin D."/>
            <person name="Juanchich A."/>
            <person name="Bernard M."/>
            <person name="Noel B."/>
            <person name="Bento P."/>
            <person name="Da Silva C."/>
            <person name="Labadie K."/>
            <person name="Alberti A."/>
            <person name="Aury J.M."/>
            <person name="Louis A."/>
            <person name="Dehais P."/>
            <person name="Bardou P."/>
            <person name="Montfort J."/>
            <person name="Klopp C."/>
            <person name="Cabau C."/>
            <person name="Gaspin C."/>
            <person name="Thorgaard G.H."/>
            <person name="Boussaha M."/>
            <person name="Quillet E."/>
            <person name="Guyomard R."/>
            <person name="Galiana D."/>
            <person name="Bobe J."/>
            <person name="Volff J.N."/>
            <person name="Genet C."/>
            <person name="Wincker P."/>
            <person name="Jaillon O."/>
            <person name="Roest Crollius H."/>
            <person name="Guiguen Y."/>
        </authorList>
    </citation>
    <scope>NUCLEOTIDE SEQUENCE [LARGE SCALE GENOMIC DNA]</scope>
</reference>
<feature type="domain" description="RING-type" evidence="6">
    <location>
        <begin position="15"/>
        <end position="55"/>
    </location>
</feature>
<dbReference type="InterPro" id="IPR058030">
    <property type="entry name" value="TRIM8/14/16/25/29/45/65_CC"/>
</dbReference>
<evidence type="ECO:0008006" key="11">
    <source>
        <dbReference type="Google" id="ProtNLM"/>
    </source>
</evidence>
<dbReference type="STRING" id="8022.A0A060ZJZ2"/>
<dbReference type="SUPFAM" id="SSF57845">
    <property type="entry name" value="B-box zinc-binding domain"/>
    <property type="match status" value="1"/>
</dbReference>
<dbReference type="PaxDb" id="8022-A0A060ZJZ2"/>
<gene>
    <name evidence="9" type="ORF">GSONMT00059849001</name>
</gene>
<dbReference type="CDD" id="cd19769">
    <property type="entry name" value="Bbox2_TRIM16-like"/>
    <property type="match status" value="1"/>
</dbReference>